<dbReference type="GO" id="GO:0051539">
    <property type="term" value="F:4 iron, 4 sulfur cluster binding"/>
    <property type="evidence" value="ECO:0007669"/>
    <property type="project" value="UniProtKB-KW"/>
</dbReference>
<dbReference type="PROSITE" id="PS51449">
    <property type="entry name" value="MTTASE_N"/>
    <property type="match status" value="1"/>
</dbReference>
<keyword evidence="19" id="KW-1185">Reference proteome</keyword>
<dbReference type="SFLD" id="SFLDS00029">
    <property type="entry name" value="Radical_SAM"/>
    <property type="match status" value="1"/>
</dbReference>
<evidence type="ECO:0000256" key="10">
    <source>
        <dbReference type="ARBA" id="ARBA00023004"/>
    </source>
</evidence>
<evidence type="ECO:0000313" key="18">
    <source>
        <dbReference type="EMBL" id="QCT73037.1"/>
    </source>
</evidence>
<keyword evidence="4" id="KW-0004">4Fe-4S</keyword>
<feature type="domain" description="MTTase N-terminal" evidence="16">
    <location>
        <begin position="4"/>
        <end position="116"/>
    </location>
</feature>
<dbReference type="CDD" id="cd01335">
    <property type="entry name" value="Radical_SAM"/>
    <property type="match status" value="1"/>
</dbReference>
<keyword evidence="8" id="KW-0819">tRNA processing</keyword>
<dbReference type="GO" id="GO:0046872">
    <property type="term" value="F:metal ion binding"/>
    <property type="evidence" value="ECO:0007669"/>
    <property type="project" value="UniProtKB-KW"/>
</dbReference>
<dbReference type="PANTHER" id="PTHR11918">
    <property type="entry name" value="RADICAL SAM PROTEINS"/>
    <property type="match status" value="1"/>
</dbReference>
<keyword evidence="7" id="KW-0949">S-adenosyl-L-methionine</keyword>
<dbReference type="EC" id="2.8.4.5" evidence="3"/>
<evidence type="ECO:0000256" key="4">
    <source>
        <dbReference type="ARBA" id="ARBA00022485"/>
    </source>
</evidence>
<evidence type="ECO:0000256" key="15">
    <source>
        <dbReference type="ARBA" id="ARBA00069898"/>
    </source>
</evidence>
<comment type="cofactor">
    <cofactor evidence="1">
        <name>[4Fe-4S] cluster</name>
        <dbReference type="ChEBI" id="CHEBI:49883"/>
    </cofactor>
</comment>
<dbReference type="KEGG" id="emt:CPZ25_017430"/>
<evidence type="ECO:0000256" key="6">
    <source>
        <dbReference type="ARBA" id="ARBA00022679"/>
    </source>
</evidence>
<keyword evidence="10" id="KW-0408">Iron</keyword>
<evidence type="ECO:0000256" key="9">
    <source>
        <dbReference type="ARBA" id="ARBA00022723"/>
    </source>
</evidence>
<dbReference type="InterPro" id="IPR005839">
    <property type="entry name" value="Methylthiotransferase"/>
</dbReference>
<keyword evidence="5" id="KW-0963">Cytoplasm</keyword>
<evidence type="ECO:0000256" key="3">
    <source>
        <dbReference type="ARBA" id="ARBA00013273"/>
    </source>
</evidence>
<keyword evidence="9" id="KW-0479">Metal-binding</keyword>
<dbReference type="FunFam" id="3.40.50.12160:FF:000004">
    <property type="entry name" value="Threonylcarbamoyladenosine tRNA methylthiotransferase MtaB"/>
    <property type="match status" value="1"/>
</dbReference>
<dbReference type="Gene3D" id="3.80.30.20">
    <property type="entry name" value="tm_1862 like domain"/>
    <property type="match status" value="1"/>
</dbReference>
<evidence type="ECO:0000259" key="16">
    <source>
        <dbReference type="PROSITE" id="PS51449"/>
    </source>
</evidence>
<dbReference type="AlphaFoldDB" id="A0A4P9CBS5"/>
<evidence type="ECO:0000259" key="17">
    <source>
        <dbReference type="PROSITE" id="PS51918"/>
    </source>
</evidence>
<dbReference type="Proteomes" id="UP000218387">
    <property type="component" value="Chromosome"/>
</dbReference>
<dbReference type="InterPro" id="IPR020612">
    <property type="entry name" value="Methylthiotransferase_CS"/>
</dbReference>
<evidence type="ECO:0000256" key="14">
    <source>
        <dbReference type="ARBA" id="ARBA00061574"/>
    </source>
</evidence>
<dbReference type="Gene3D" id="3.40.50.12160">
    <property type="entry name" value="Methylthiotransferase, N-terminal domain"/>
    <property type="match status" value="1"/>
</dbReference>
<dbReference type="EMBL" id="CP029487">
    <property type="protein sequence ID" value="QCT73037.1"/>
    <property type="molecule type" value="Genomic_DNA"/>
</dbReference>
<comment type="catalytic activity">
    <reaction evidence="13">
        <text>N(6)-L-threonylcarbamoyladenosine(37) in tRNA + (sulfur carrier)-SH + AH2 + 2 S-adenosyl-L-methionine = 2-methylsulfanyl-N(6)-L-threonylcarbamoyladenosine(37) in tRNA + (sulfur carrier)-H + 5'-deoxyadenosine + L-methionine + A + S-adenosyl-L-homocysteine + 2 H(+)</text>
        <dbReference type="Rhea" id="RHEA:37075"/>
        <dbReference type="Rhea" id="RHEA-COMP:10163"/>
        <dbReference type="Rhea" id="RHEA-COMP:11092"/>
        <dbReference type="Rhea" id="RHEA-COMP:14737"/>
        <dbReference type="Rhea" id="RHEA-COMP:14739"/>
        <dbReference type="ChEBI" id="CHEBI:13193"/>
        <dbReference type="ChEBI" id="CHEBI:15378"/>
        <dbReference type="ChEBI" id="CHEBI:17319"/>
        <dbReference type="ChEBI" id="CHEBI:17499"/>
        <dbReference type="ChEBI" id="CHEBI:29917"/>
        <dbReference type="ChEBI" id="CHEBI:57844"/>
        <dbReference type="ChEBI" id="CHEBI:57856"/>
        <dbReference type="ChEBI" id="CHEBI:59789"/>
        <dbReference type="ChEBI" id="CHEBI:64428"/>
        <dbReference type="ChEBI" id="CHEBI:74418"/>
        <dbReference type="ChEBI" id="CHEBI:74420"/>
        <dbReference type="EC" id="2.8.4.5"/>
    </reaction>
</comment>
<dbReference type="InterPro" id="IPR058240">
    <property type="entry name" value="rSAM_sf"/>
</dbReference>
<protein>
    <recommendedName>
        <fullName evidence="15">Threonylcarbamoyladenosine tRNA methylthiotransferase MtaB</fullName>
        <ecNumber evidence="3">2.8.4.5</ecNumber>
    </recommendedName>
    <alternativeName>
        <fullName evidence="12">tRNA-t(6)A37 methylthiotransferase</fullName>
    </alternativeName>
</protein>
<dbReference type="Pfam" id="PF04055">
    <property type="entry name" value="Radical_SAM"/>
    <property type="match status" value="1"/>
</dbReference>
<evidence type="ECO:0000256" key="8">
    <source>
        <dbReference type="ARBA" id="ARBA00022694"/>
    </source>
</evidence>
<dbReference type="InterPro" id="IPR007197">
    <property type="entry name" value="rSAM"/>
</dbReference>
<dbReference type="PROSITE" id="PS01278">
    <property type="entry name" value="MTTASE_RADICAL"/>
    <property type="match status" value="1"/>
</dbReference>
<dbReference type="InterPro" id="IPR038135">
    <property type="entry name" value="Methylthiotransferase_N_sf"/>
</dbReference>
<comment type="similarity">
    <text evidence="14">Belongs to the methylthiotransferase family. MtaB subfamily.</text>
</comment>
<reference evidence="18 19" key="1">
    <citation type="submission" date="2018-05" db="EMBL/GenBank/DDBJ databases">
        <title>Genome comparison of Eubacterium sp.</title>
        <authorList>
            <person name="Feng Y."/>
            <person name="Sanchez-Andrea I."/>
            <person name="Stams A.J.M."/>
            <person name="De Vos W.M."/>
        </authorList>
    </citation>
    <scope>NUCLEOTIDE SEQUENCE [LARGE SCALE GENOMIC DNA]</scope>
    <source>
        <strain evidence="18 19">YI</strain>
    </source>
</reference>
<name>A0A4P9CBS5_EUBML</name>
<dbReference type="SFLD" id="SFLDG01061">
    <property type="entry name" value="methylthiotransferase"/>
    <property type="match status" value="1"/>
</dbReference>
<feature type="domain" description="Radical SAM core" evidence="17">
    <location>
        <begin position="141"/>
        <end position="371"/>
    </location>
</feature>
<dbReference type="InterPro" id="IPR013848">
    <property type="entry name" value="Methylthiotransferase_N"/>
</dbReference>
<evidence type="ECO:0000256" key="2">
    <source>
        <dbReference type="ARBA" id="ARBA00002399"/>
    </source>
</evidence>
<dbReference type="InterPro" id="IPR023404">
    <property type="entry name" value="rSAM_horseshoe"/>
</dbReference>
<evidence type="ECO:0000256" key="5">
    <source>
        <dbReference type="ARBA" id="ARBA00022490"/>
    </source>
</evidence>
<dbReference type="SUPFAM" id="SSF102114">
    <property type="entry name" value="Radical SAM enzymes"/>
    <property type="match status" value="1"/>
</dbReference>
<comment type="function">
    <text evidence="2">Catalyzes the methylthiolation of N6-threonylcarbamoyladenosine (t(6)A), leading to the formation of 2-methylthio-N6-threonylcarbamoyladenosine (ms(2)t(6)A) at position 37 in tRNAs that read codons beginning with adenine.</text>
</comment>
<gene>
    <name evidence="18" type="ORF">CPZ25_017430</name>
</gene>
<accession>A0A4P9CBS5</accession>
<dbReference type="NCBIfam" id="TIGR00089">
    <property type="entry name" value="MiaB/RimO family radical SAM methylthiotransferase"/>
    <property type="match status" value="1"/>
</dbReference>
<keyword evidence="11" id="KW-0411">Iron-sulfur</keyword>
<dbReference type="InterPro" id="IPR006467">
    <property type="entry name" value="MiaB-like_bact"/>
</dbReference>
<keyword evidence="6 18" id="KW-0808">Transferase</keyword>
<dbReference type="SFLD" id="SFLDG01082">
    <property type="entry name" value="B12-binding_domain_containing"/>
    <property type="match status" value="1"/>
</dbReference>
<dbReference type="InterPro" id="IPR034557">
    <property type="entry name" value="ThrcA_tRNA_MEthiotransferase"/>
</dbReference>
<sequence>MNNKTVAFHTLGCKVNSYDTEAMMEIFEKAGYRIVGFAEYADVYVVNTCTVTHLGDRKSRNMMRKARRMNPDAVIVAVGCYVQVAPDEVQAIEEVDLIIGTKNRADIVDDIEAYRKDKTQNNFVSDIMRERHYEDLNITETKGKTRAFLKVQEGCNQFCTYCIVPFARGPVRSRPVDAVLNEVKRVVARGYAEIVLTGIHIASYGVDLEDGVDLLSLIRAVSEIDGVKRIRLGSLEPLLLTEDFVRGLAEIKAFCPHFHLSLQSGCDTVLSRMGRKYTTAQYAQIVERVRRVFDYPAITTDIMVGFPGETEEEFERTLAFVEQIHFYQVHVFKYSRRKGTKAEAFPGQVPEDIKTERSHRLTQRARACEQDFLAANAGRTAPVLYERTKGEGVYEGHTDNYIPVVLKTIEKINGKIIETELLYKESEFHMTGLLN</sequence>
<evidence type="ECO:0000256" key="7">
    <source>
        <dbReference type="ARBA" id="ARBA00022691"/>
    </source>
</evidence>
<dbReference type="PANTHER" id="PTHR11918:SF45">
    <property type="entry name" value="THREONYLCARBAMOYLADENOSINE TRNA METHYLTHIOTRANSFERASE"/>
    <property type="match status" value="1"/>
</dbReference>
<dbReference type="Pfam" id="PF00919">
    <property type="entry name" value="UPF0004"/>
    <property type="match status" value="1"/>
</dbReference>
<dbReference type="RefSeq" id="WP_096920062.1">
    <property type="nucleotide sequence ID" value="NZ_CP029487.1"/>
</dbReference>
<dbReference type="FunFam" id="3.80.30.20:FF:000001">
    <property type="entry name" value="tRNA-2-methylthio-N(6)-dimethylallyladenosine synthase 2"/>
    <property type="match status" value="1"/>
</dbReference>
<evidence type="ECO:0000256" key="1">
    <source>
        <dbReference type="ARBA" id="ARBA00001966"/>
    </source>
</evidence>
<evidence type="ECO:0000256" key="11">
    <source>
        <dbReference type="ARBA" id="ARBA00023014"/>
    </source>
</evidence>
<dbReference type="NCBIfam" id="TIGR01579">
    <property type="entry name" value="MiaB-like-C"/>
    <property type="match status" value="1"/>
</dbReference>
<dbReference type="SMART" id="SM00729">
    <property type="entry name" value="Elp3"/>
    <property type="match status" value="1"/>
</dbReference>
<dbReference type="InterPro" id="IPR006638">
    <property type="entry name" value="Elp3/MiaA/NifB-like_rSAM"/>
</dbReference>
<evidence type="ECO:0000256" key="13">
    <source>
        <dbReference type="ARBA" id="ARBA00051661"/>
    </source>
</evidence>
<dbReference type="GO" id="GO:0035598">
    <property type="term" value="F:tRNA (N(6)-L-threonylcarbamoyladenosine(37)-C(2))-methylthiotransferase activity"/>
    <property type="evidence" value="ECO:0007669"/>
    <property type="project" value="UniProtKB-EC"/>
</dbReference>
<dbReference type="SFLD" id="SFLDF00295">
    <property type="entry name" value="threonylcarbamoyladenosine_tRN"/>
    <property type="match status" value="1"/>
</dbReference>
<dbReference type="PROSITE" id="PS51918">
    <property type="entry name" value="RADICAL_SAM"/>
    <property type="match status" value="1"/>
</dbReference>
<evidence type="ECO:0000313" key="19">
    <source>
        <dbReference type="Proteomes" id="UP000218387"/>
    </source>
</evidence>
<proteinExistence type="inferred from homology"/>
<evidence type="ECO:0000256" key="12">
    <source>
        <dbReference type="ARBA" id="ARBA00031213"/>
    </source>
</evidence>
<organism evidence="18 19">
    <name type="scientific">Eubacterium maltosivorans</name>
    <dbReference type="NCBI Taxonomy" id="2041044"/>
    <lineage>
        <taxon>Bacteria</taxon>
        <taxon>Bacillati</taxon>
        <taxon>Bacillota</taxon>
        <taxon>Clostridia</taxon>
        <taxon>Eubacteriales</taxon>
        <taxon>Eubacteriaceae</taxon>
        <taxon>Eubacterium</taxon>
    </lineage>
</organism>